<dbReference type="Proteomes" id="UP000675781">
    <property type="component" value="Unassembled WGS sequence"/>
</dbReference>
<accession>A0A941EWZ7</accession>
<dbReference type="EMBL" id="JAGSOG010000296">
    <property type="protein sequence ID" value="MBR7838506.1"/>
    <property type="molecule type" value="Genomic_DNA"/>
</dbReference>
<reference evidence="1" key="1">
    <citation type="submission" date="2021-04" db="EMBL/GenBank/DDBJ databases">
        <title>Genome based classification of Actinospica acidithermotolerans sp. nov., an actinobacterium isolated from an Indonesian hot spring.</title>
        <authorList>
            <person name="Kusuma A.B."/>
            <person name="Putra K.E."/>
            <person name="Nafisah S."/>
            <person name="Loh J."/>
            <person name="Nouioui I."/>
            <person name="Goodfellow M."/>
        </authorList>
    </citation>
    <scope>NUCLEOTIDE SEQUENCE</scope>
    <source>
        <strain evidence="1">CSCA 57</strain>
    </source>
</reference>
<organism evidence="1 2">
    <name type="scientific">Actinospica durhamensis</name>
    <dbReference type="NCBI Taxonomy" id="1508375"/>
    <lineage>
        <taxon>Bacteria</taxon>
        <taxon>Bacillati</taxon>
        <taxon>Actinomycetota</taxon>
        <taxon>Actinomycetes</taxon>
        <taxon>Catenulisporales</taxon>
        <taxon>Actinospicaceae</taxon>
        <taxon>Actinospica</taxon>
    </lineage>
</organism>
<dbReference type="AlphaFoldDB" id="A0A941EWZ7"/>
<evidence type="ECO:0000313" key="2">
    <source>
        <dbReference type="Proteomes" id="UP000675781"/>
    </source>
</evidence>
<protein>
    <submittedName>
        <fullName evidence="1">Uncharacterized protein</fullName>
    </submittedName>
</protein>
<comment type="caution">
    <text evidence="1">The sequence shown here is derived from an EMBL/GenBank/DDBJ whole genome shotgun (WGS) entry which is preliminary data.</text>
</comment>
<name>A0A941EWZ7_9ACTN</name>
<dbReference type="RefSeq" id="WP_212532962.1">
    <property type="nucleotide sequence ID" value="NZ_JAGSOG010000296.1"/>
</dbReference>
<sequence length="301" mass="31746">MRVNDETASDHGALELADGLARIARDASGPLGGDPTLGELLEIIGWAFPEGSDAVDGSFATPLRFKAGLKPNKRYAVATASRVAELGDAVFTDTTDLLADAVAGLAADQAPVTPERFSAVLLEALRSGRVPLADVEGAAVARLAIEPPKKSVKLTPGDILAIPAAAGGHHVAVVLIRNRFGTALGLFRGTSRLPRTAAALEAPLPHPVYTDEQPVKTGVWRLIGHDESLLARFPADPEIYHKPRRRPGVDDTGEFGAAETADGTLRFIDADEAQAVGLAEGTYRQTLLSPLLEKYLDERAA</sequence>
<keyword evidence="2" id="KW-1185">Reference proteome</keyword>
<proteinExistence type="predicted"/>
<evidence type="ECO:0000313" key="1">
    <source>
        <dbReference type="EMBL" id="MBR7838506.1"/>
    </source>
</evidence>
<gene>
    <name evidence="1" type="ORF">KDL01_34890</name>
</gene>